<evidence type="ECO:0000313" key="2">
    <source>
        <dbReference type="Proteomes" id="UP000235145"/>
    </source>
</evidence>
<keyword evidence="2" id="KW-1185">Reference proteome</keyword>
<protein>
    <recommendedName>
        <fullName evidence="3">Transposase MuDR plant domain-containing protein</fullName>
    </recommendedName>
</protein>
<dbReference type="EMBL" id="NBSK02000008">
    <property type="protein sequence ID" value="KAJ0193886.1"/>
    <property type="molecule type" value="Genomic_DNA"/>
</dbReference>
<dbReference type="PANTHER" id="PTHR31973">
    <property type="entry name" value="POLYPROTEIN, PUTATIVE-RELATED"/>
    <property type="match status" value="1"/>
</dbReference>
<organism evidence="1 2">
    <name type="scientific">Lactuca sativa</name>
    <name type="common">Garden lettuce</name>
    <dbReference type="NCBI Taxonomy" id="4236"/>
    <lineage>
        <taxon>Eukaryota</taxon>
        <taxon>Viridiplantae</taxon>
        <taxon>Streptophyta</taxon>
        <taxon>Embryophyta</taxon>
        <taxon>Tracheophyta</taxon>
        <taxon>Spermatophyta</taxon>
        <taxon>Magnoliopsida</taxon>
        <taxon>eudicotyledons</taxon>
        <taxon>Gunneridae</taxon>
        <taxon>Pentapetalae</taxon>
        <taxon>asterids</taxon>
        <taxon>campanulids</taxon>
        <taxon>Asterales</taxon>
        <taxon>Asteraceae</taxon>
        <taxon>Cichorioideae</taxon>
        <taxon>Cichorieae</taxon>
        <taxon>Lactucinae</taxon>
        <taxon>Lactuca</taxon>
    </lineage>
</organism>
<evidence type="ECO:0000313" key="1">
    <source>
        <dbReference type="EMBL" id="KAJ0193886.1"/>
    </source>
</evidence>
<reference evidence="1 2" key="1">
    <citation type="journal article" date="2017" name="Nat. Commun.">
        <title>Genome assembly with in vitro proximity ligation data and whole-genome triplication in lettuce.</title>
        <authorList>
            <person name="Reyes-Chin-Wo S."/>
            <person name="Wang Z."/>
            <person name="Yang X."/>
            <person name="Kozik A."/>
            <person name="Arikit S."/>
            <person name="Song C."/>
            <person name="Xia L."/>
            <person name="Froenicke L."/>
            <person name="Lavelle D.O."/>
            <person name="Truco M.J."/>
            <person name="Xia R."/>
            <person name="Zhu S."/>
            <person name="Xu C."/>
            <person name="Xu H."/>
            <person name="Xu X."/>
            <person name="Cox K."/>
            <person name="Korf I."/>
            <person name="Meyers B.C."/>
            <person name="Michelmore R.W."/>
        </authorList>
    </citation>
    <scope>NUCLEOTIDE SEQUENCE [LARGE SCALE GENOMIC DNA]</scope>
    <source>
        <strain evidence="2">cv. Salinas</strain>
        <tissue evidence="1">Seedlings</tissue>
    </source>
</reference>
<proteinExistence type="predicted"/>
<accession>A0A9R1UW81</accession>
<gene>
    <name evidence="1" type="ORF">LSAT_V11C800401480</name>
</gene>
<sequence>MNENDLDVKGKPMFNEDISWKKQLPILGINSIEKNDSKRLLVKCCDGECTFRLWASWMSEEHSFQIKSLINEHNCARNFKLGLIVNYKWIGSSPGKFLRIRNSMLGC</sequence>
<dbReference type="PANTHER" id="PTHR31973:SF189">
    <property type="entry name" value="TRANSPOSASE, MUDR, PLANT, MULE TRANSPOSASE DOMAIN PROTEIN-RELATED"/>
    <property type="match status" value="1"/>
</dbReference>
<comment type="caution">
    <text evidence="1">The sequence shown here is derived from an EMBL/GenBank/DDBJ whole genome shotgun (WGS) entry which is preliminary data.</text>
</comment>
<dbReference type="Proteomes" id="UP000235145">
    <property type="component" value="Unassembled WGS sequence"/>
</dbReference>
<dbReference type="AlphaFoldDB" id="A0A9R1UW81"/>
<evidence type="ECO:0008006" key="3">
    <source>
        <dbReference type="Google" id="ProtNLM"/>
    </source>
</evidence>
<name>A0A9R1UW81_LACSA</name>